<keyword evidence="4 6" id="KW-0472">Membrane</keyword>
<dbReference type="InterPro" id="IPR018820">
    <property type="entry name" value="BRE4-related_DUF2421"/>
</dbReference>
<dbReference type="GO" id="GO:0016020">
    <property type="term" value="C:membrane"/>
    <property type="evidence" value="ECO:0007669"/>
    <property type="project" value="UniProtKB-SubCell"/>
</dbReference>
<evidence type="ECO:0000256" key="5">
    <source>
        <dbReference type="SAM" id="MobiDB-lite"/>
    </source>
</evidence>
<feature type="region of interest" description="Disordered" evidence="5">
    <location>
        <begin position="1039"/>
        <end position="1061"/>
    </location>
</feature>
<feature type="domain" description="Putative ER transporter 6TM N-terminal" evidence="8">
    <location>
        <begin position="44"/>
        <end position="139"/>
    </location>
</feature>
<proteinExistence type="predicted"/>
<keyword evidence="11" id="KW-1185">Reference proteome</keyword>
<feature type="transmembrane region" description="Helical" evidence="6">
    <location>
        <begin position="210"/>
        <end position="231"/>
    </location>
</feature>
<evidence type="ECO:0000256" key="2">
    <source>
        <dbReference type="ARBA" id="ARBA00022692"/>
    </source>
</evidence>
<dbReference type="AlphaFoldDB" id="A0A507QV43"/>
<evidence type="ECO:0000259" key="9">
    <source>
        <dbReference type="Pfam" id="PF13515"/>
    </source>
</evidence>
<dbReference type="PANTHER" id="PTHR37994">
    <property type="entry name" value="ARAE_2_N DOMAIN-CONTAINING PROTEIN-RELATED"/>
    <property type="match status" value="1"/>
</dbReference>
<dbReference type="Proteomes" id="UP000319663">
    <property type="component" value="Unassembled WGS sequence"/>
</dbReference>
<evidence type="ECO:0000259" key="8">
    <source>
        <dbReference type="Pfam" id="PF10337"/>
    </source>
</evidence>
<dbReference type="Pfam" id="PF13515">
    <property type="entry name" value="FUSC_2"/>
    <property type="match status" value="1"/>
</dbReference>
<dbReference type="EMBL" id="VIFY01000049">
    <property type="protein sequence ID" value="TQB73166.1"/>
    <property type="molecule type" value="Genomic_DNA"/>
</dbReference>
<evidence type="ECO:0000256" key="6">
    <source>
        <dbReference type="SAM" id="Phobius"/>
    </source>
</evidence>
<evidence type="ECO:0000313" key="10">
    <source>
        <dbReference type="EMBL" id="TQB73166.1"/>
    </source>
</evidence>
<comment type="caution">
    <text evidence="10">The sequence shown here is derived from an EMBL/GenBank/DDBJ whole genome shotgun (WGS) entry which is preliminary data.</text>
</comment>
<feature type="compositionally biased region" description="Polar residues" evidence="5">
    <location>
        <begin position="1039"/>
        <end position="1051"/>
    </location>
</feature>
<sequence>MASRYRSRESTGSSSQCSPQEDKSKKEKEDEKKSQKGGLIQGIKKVWAKTGLDLPTVLLMMKGGIPPTIAVSIYQSHSVASEYTTLGYLVAIISVLGFAIMPRAKFLQMIVYDIVAVCLASAMALLMMFSSIRAREHTQPPHSTSVYNSSASAVCGVWLFFQIYVVHSFRAKFPQFQLPVIIYSIFVNVSTTFAPRFVSMTVGLTFVRRMLEAFLTGLGIATATSLLILPVTSRSIVFKQMAGYVGGLRATLKAHSAYFESLEHEDMFGRTQTYDDTIEKMNQKGKKAYSPEAEAIMGAVARVNELHGKLRGDITFAKREFAIGYLGPDDIQTISKHLGQIRIPVVGLSFVMDVFQRLSEYNRWNEPIDPGDISDELRHRVVRQWNDLMSAVHAPFQMMMQIIDEGLQHATYVLKMDKPPKNPAANNASPDAGADVESQNTTAPGEKGFAVYFEKKLAEFGEAKRIALRTWSEERGIHLPPEFFEHPSSLDIDIDDDPLKQPEVRARSRRQLYMFLYMEQLLYSTGHAVLDFVKFADGRLESGKLSRKRLVIPGSKRMRKWVLSTFQVEDSTEDDNMGDMQTQRNLLHLGEAYTRRKDPEHLPPETIWEQIGDSIRAIPAVLRSPESAYGFRVACATMTIGIICFLHNTQDFFVKERLVWAMIMVNLSMSTTSGQSIFSFALRILGTIVSMVCTLLIWYIPDEKTPGVIVFLFIFVSCGYYIPIKKFHLRVVGMISIVTATMIIGYELQVRKIGEQLATSNGQPYYPIYLLGPYRLATVAGGIAVAFIWTFFPYPISEHSALRQSVGASLYLLANYYSVVHETVFARMSGQVGDMTLKTSAGRKLEKARNKVFSKQMLMLNGLRTYAGFLKWEVPIGGRFPEKQYLSIITCVQNIANYLSLMAYASDTLIHLGNNPTSDAIWIEDFKRLVSTAKGTIHEMTSLLCLLSASITNRQPLPPYLKTPKPYSFDKKLDEIDRDILTIRHIADPGFAAFAVLQISARCIAGDVQRLLRDVRSLVGELDFSFHAISTAHFSARSSISDTTRPNTPIPSSVALRDKAD</sequence>
<dbReference type="PANTHER" id="PTHR37994:SF4">
    <property type="entry name" value="ER TRANSPORTER 6TM N-TERMINAL DOMAIN-CONTAINING PROTEIN-RELATED"/>
    <property type="match status" value="1"/>
</dbReference>
<dbReference type="InterPro" id="IPR018823">
    <property type="entry name" value="ArAE_2_N"/>
</dbReference>
<feature type="region of interest" description="Disordered" evidence="5">
    <location>
        <begin position="1"/>
        <end position="36"/>
    </location>
</feature>
<feature type="transmembrane region" description="Helical" evidence="6">
    <location>
        <begin position="729"/>
        <end position="748"/>
    </location>
</feature>
<feature type="compositionally biased region" description="Polar residues" evidence="5">
    <location>
        <begin position="10"/>
        <end position="19"/>
    </location>
</feature>
<feature type="transmembrane region" description="Helical" evidence="6">
    <location>
        <begin position="768"/>
        <end position="792"/>
    </location>
</feature>
<reference evidence="10 11" key="1">
    <citation type="submission" date="2019-06" db="EMBL/GenBank/DDBJ databases">
        <title>Wine fermentation using esterase from Monascus purpureus.</title>
        <authorList>
            <person name="Geng C."/>
            <person name="Zhang Y."/>
        </authorList>
    </citation>
    <scope>NUCLEOTIDE SEQUENCE [LARGE SCALE GENOMIC DNA]</scope>
    <source>
        <strain evidence="10">HQ1</strain>
    </source>
</reference>
<organism evidence="10 11">
    <name type="scientific">Monascus purpureus</name>
    <name type="common">Red mold</name>
    <name type="synonym">Monascus anka</name>
    <dbReference type="NCBI Taxonomy" id="5098"/>
    <lineage>
        <taxon>Eukaryota</taxon>
        <taxon>Fungi</taxon>
        <taxon>Dikarya</taxon>
        <taxon>Ascomycota</taxon>
        <taxon>Pezizomycotina</taxon>
        <taxon>Eurotiomycetes</taxon>
        <taxon>Eurotiomycetidae</taxon>
        <taxon>Eurotiales</taxon>
        <taxon>Aspergillaceae</taxon>
        <taxon>Monascus</taxon>
    </lineage>
</organism>
<feature type="transmembrane region" description="Helical" evidence="6">
    <location>
        <begin position="680"/>
        <end position="700"/>
    </location>
</feature>
<dbReference type="Pfam" id="PF10334">
    <property type="entry name" value="BRE4"/>
    <property type="match status" value="1"/>
</dbReference>
<dbReference type="STRING" id="5098.A0A507QV43"/>
<dbReference type="OrthoDB" id="2274698at2759"/>
<keyword evidence="2 6" id="KW-0812">Transmembrane</keyword>
<feature type="transmembrane region" description="Helical" evidence="6">
    <location>
        <begin position="707"/>
        <end position="723"/>
    </location>
</feature>
<name>A0A507QV43_MONPU</name>
<keyword evidence="3 6" id="KW-1133">Transmembrane helix</keyword>
<dbReference type="InterPro" id="IPR049453">
    <property type="entry name" value="Memb_transporter_dom"/>
</dbReference>
<feature type="transmembrane region" description="Helical" evidence="6">
    <location>
        <begin position="86"/>
        <end position="104"/>
    </location>
</feature>
<evidence type="ECO:0000259" key="7">
    <source>
        <dbReference type="Pfam" id="PF10334"/>
    </source>
</evidence>
<dbReference type="Pfam" id="PF10337">
    <property type="entry name" value="ArAE_2_N"/>
    <property type="match status" value="2"/>
</dbReference>
<feature type="region of interest" description="Disordered" evidence="5">
    <location>
        <begin position="418"/>
        <end position="442"/>
    </location>
</feature>
<feature type="domain" description="Putative ER transporter 6TM N-terminal" evidence="8">
    <location>
        <begin position="146"/>
        <end position="473"/>
    </location>
</feature>
<evidence type="ECO:0000256" key="3">
    <source>
        <dbReference type="ARBA" id="ARBA00022989"/>
    </source>
</evidence>
<feature type="transmembrane region" description="Helical" evidence="6">
    <location>
        <begin position="176"/>
        <end position="198"/>
    </location>
</feature>
<gene>
    <name evidence="10" type="ORF">MPDQ_006083</name>
</gene>
<evidence type="ECO:0000313" key="11">
    <source>
        <dbReference type="Proteomes" id="UP000319663"/>
    </source>
</evidence>
<evidence type="ECO:0000256" key="1">
    <source>
        <dbReference type="ARBA" id="ARBA00004141"/>
    </source>
</evidence>
<feature type="transmembrane region" description="Helical" evidence="6">
    <location>
        <begin position="144"/>
        <end position="164"/>
    </location>
</feature>
<evidence type="ECO:0008006" key="12">
    <source>
        <dbReference type="Google" id="ProtNLM"/>
    </source>
</evidence>
<evidence type="ECO:0000256" key="4">
    <source>
        <dbReference type="ARBA" id="ARBA00023136"/>
    </source>
</evidence>
<feature type="compositionally biased region" description="Low complexity" evidence="5">
    <location>
        <begin position="423"/>
        <end position="435"/>
    </location>
</feature>
<accession>A0A507QV43</accession>
<comment type="subcellular location">
    <subcellularLocation>
        <location evidence="1">Membrane</location>
        <topology evidence="1">Multi-pass membrane protein</topology>
    </subcellularLocation>
</comment>
<feature type="domain" description="Integral membrane bound transporter" evidence="9">
    <location>
        <begin position="649"/>
        <end position="789"/>
    </location>
</feature>
<feature type="domain" description="DUF2421" evidence="7">
    <location>
        <begin position="793"/>
        <end position="964"/>
    </location>
</feature>
<protein>
    <recommendedName>
        <fullName evidence="12">ER transporter 6TM N-terminal domain-containing protein</fullName>
    </recommendedName>
</protein>
<feature type="compositionally biased region" description="Basic and acidic residues" evidence="5">
    <location>
        <begin position="20"/>
        <end position="34"/>
    </location>
</feature>
<feature type="transmembrane region" description="Helical" evidence="6">
    <location>
        <begin position="110"/>
        <end position="132"/>
    </location>
</feature>